<dbReference type="GO" id="GO:0004672">
    <property type="term" value="F:protein kinase activity"/>
    <property type="evidence" value="ECO:0007669"/>
    <property type="project" value="InterPro"/>
</dbReference>
<dbReference type="InterPro" id="IPR011009">
    <property type="entry name" value="Kinase-like_dom_sf"/>
</dbReference>
<evidence type="ECO:0000313" key="1">
    <source>
        <dbReference type="EMBL" id="KAK0432944.1"/>
    </source>
</evidence>
<gene>
    <name evidence="1" type="ORF">EV421DRAFT_1998471</name>
</gene>
<reference evidence="1" key="1">
    <citation type="submission" date="2023-06" db="EMBL/GenBank/DDBJ databases">
        <authorList>
            <consortium name="Lawrence Berkeley National Laboratory"/>
            <person name="Ahrendt S."/>
            <person name="Sahu N."/>
            <person name="Indic B."/>
            <person name="Wong-Bajracharya J."/>
            <person name="Merenyi Z."/>
            <person name="Ke H.-M."/>
            <person name="Monk M."/>
            <person name="Kocsube S."/>
            <person name="Drula E."/>
            <person name="Lipzen A."/>
            <person name="Balint B."/>
            <person name="Henrissat B."/>
            <person name="Andreopoulos B."/>
            <person name="Martin F.M."/>
            <person name="Harder C.B."/>
            <person name="Rigling D."/>
            <person name="Ford K.L."/>
            <person name="Foster G.D."/>
            <person name="Pangilinan J."/>
            <person name="Papanicolaou A."/>
            <person name="Barry K."/>
            <person name="LaButti K."/>
            <person name="Viragh M."/>
            <person name="Koriabine M."/>
            <person name="Yan M."/>
            <person name="Riley R."/>
            <person name="Champramary S."/>
            <person name="Plett K.L."/>
            <person name="Tsai I.J."/>
            <person name="Slot J."/>
            <person name="Sipos G."/>
            <person name="Plett J."/>
            <person name="Nagy L.G."/>
            <person name="Grigoriev I.V."/>
        </authorList>
    </citation>
    <scope>NUCLEOTIDE SEQUENCE</scope>
    <source>
        <strain evidence="1">FPL87.14</strain>
    </source>
</reference>
<dbReference type="Gene3D" id="1.10.510.10">
    <property type="entry name" value="Transferase(Phosphotransferase) domain 1"/>
    <property type="match status" value="1"/>
</dbReference>
<dbReference type="Pfam" id="PF06293">
    <property type="entry name" value="Kdo"/>
    <property type="match status" value="1"/>
</dbReference>
<proteinExistence type="predicted"/>
<protein>
    <submittedName>
        <fullName evidence="1">Uncharacterized protein</fullName>
    </submittedName>
</protein>
<organism evidence="1 2">
    <name type="scientific">Armillaria borealis</name>
    <dbReference type="NCBI Taxonomy" id="47425"/>
    <lineage>
        <taxon>Eukaryota</taxon>
        <taxon>Fungi</taxon>
        <taxon>Dikarya</taxon>
        <taxon>Basidiomycota</taxon>
        <taxon>Agaricomycotina</taxon>
        <taxon>Agaricomycetes</taxon>
        <taxon>Agaricomycetidae</taxon>
        <taxon>Agaricales</taxon>
        <taxon>Marasmiineae</taxon>
        <taxon>Physalacriaceae</taxon>
        <taxon>Armillaria</taxon>
    </lineage>
</organism>
<sequence>MFRIRWQKDDQLAAFRQAWHCGRSLSIGDSFDVALPAVAKPEGMRELPSFAYNSGDYELVITNVLQPVMESEAHWSLVCTADASLLPLESRSPPSLALSQKQLAGCENYAYNELKDLQGTVIPYYYGKHKLAMKNGEVARVLVLEHIHGISVEGWIDSFPEHNDAYEPRNGFPFYDTMLSQAKAVTKLALHGITKINKRGILHGDISLQNMLITPTADTPMHVVFLDFARCNIKLTERKLKELGHNERKDVMTFLTLCCMDHYEDLVDWAEVKGSLGGNLVYPGVFI</sequence>
<evidence type="ECO:0000313" key="2">
    <source>
        <dbReference type="Proteomes" id="UP001175226"/>
    </source>
</evidence>
<dbReference type="EMBL" id="JAUEPT010000087">
    <property type="protein sequence ID" value="KAK0432944.1"/>
    <property type="molecule type" value="Genomic_DNA"/>
</dbReference>
<name>A0AA39IZX9_9AGAR</name>
<dbReference type="PROSITE" id="PS00109">
    <property type="entry name" value="PROTEIN_KINASE_TYR"/>
    <property type="match status" value="1"/>
</dbReference>
<dbReference type="AlphaFoldDB" id="A0AA39IZX9"/>
<comment type="caution">
    <text evidence="1">The sequence shown here is derived from an EMBL/GenBank/DDBJ whole genome shotgun (WGS) entry which is preliminary data.</text>
</comment>
<keyword evidence="2" id="KW-1185">Reference proteome</keyword>
<accession>A0AA39IZX9</accession>
<dbReference type="InterPro" id="IPR008266">
    <property type="entry name" value="Tyr_kinase_AS"/>
</dbReference>
<dbReference type="Proteomes" id="UP001175226">
    <property type="component" value="Unassembled WGS sequence"/>
</dbReference>
<dbReference type="SUPFAM" id="SSF56112">
    <property type="entry name" value="Protein kinase-like (PK-like)"/>
    <property type="match status" value="1"/>
</dbReference>